<evidence type="ECO:0000313" key="3">
    <source>
        <dbReference type="EMBL" id="MDN4487433.1"/>
    </source>
</evidence>
<keyword evidence="2" id="KW-0812">Transmembrane</keyword>
<protein>
    <submittedName>
        <fullName evidence="3">Uncharacterized protein</fullName>
    </submittedName>
</protein>
<dbReference type="AlphaFoldDB" id="A0AAW7M459"/>
<comment type="caution">
    <text evidence="3">The sequence shown here is derived from an EMBL/GenBank/DDBJ whole genome shotgun (WGS) entry which is preliminary data.</text>
</comment>
<keyword evidence="2" id="KW-0472">Membrane</keyword>
<evidence type="ECO:0000313" key="4">
    <source>
        <dbReference type="Proteomes" id="UP001172737"/>
    </source>
</evidence>
<evidence type="ECO:0000256" key="2">
    <source>
        <dbReference type="SAM" id="Phobius"/>
    </source>
</evidence>
<feature type="transmembrane region" description="Helical" evidence="2">
    <location>
        <begin position="43"/>
        <end position="64"/>
    </location>
</feature>
<sequence>MGGTFNDQMMADNERGRTRAESGAAPAVTLTAPEPAPRTSRRFGATVVSMMVVFAAMVLFASALGGTFELQGSDGATVAISGGPATQADADGVPLVSWTVGGFAFDTPEGWTVDAADADGVVRVLTADGGLIEILEAGRWSGGSDPLEHAFDAAYRLYLDRIGFVDELTGATYDSPYADSAIAVRGETGRVATMIGADGSMWAAVDHRPPGGLEAGSWQVLLTSVRPA</sequence>
<dbReference type="Proteomes" id="UP001172737">
    <property type="component" value="Unassembled WGS sequence"/>
</dbReference>
<name>A0AAW7M459_9MICO</name>
<reference evidence="3" key="1">
    <citation type="submission" date="2023-06" db="EMBL/GenBank/DDBJ databases">
        <title>Sysu t00039.</title>
        <authorList>
            <person name="Gao L."/>
            <person name="Fang B.-Z."/>
            <person name="Li W.-J."/>
        </authorList>
    </citation>
    <scope>NUCLEOTIDE SEQUENCE</scope>
    <source>
        <strain evidence="3">SYSU T00039</strain>
    </source>
</reference>
<keyword evidence="4" id="KW-1185">Reference proteome</keyword>
<proteinExistence type="predicted"/>
<organism evidence="3 4">
    <name type="scientific">Demequina lignilytica</name>
    <dbReference type="NCBI Taxonomy" id="3051663"/>
    <lineage>
        <taxon>Bacteria</taxon>
        <taxon>Bacillati</taxon>
        <taxon>Actinomycetota</taxon>
        <taxon>Actinomycetes</taxon>
        <taxon>Micrococcales</taxon>
        <taxon>Demequinaceae</taxon>
        <taxon>Demequina</taxon>
    </lineage>
</organism>
<gene>
    <name evidence="3" type="ORF">QQX10_04530</name>
</gene>
<accession>A0AAW7M459</accession>
<dbReference type="EMBL" id="JAUHPX010000002">
    <property type="protein sequence ID" value="MDN4487433.1"/>
    <property type="molecule type" value="Genomic_DNA"/>
</dbReference>
<evidence type="ECO:0000256" key="1">
    <source>
        <dbReference type="SAM" id="MobiDB-lite"/>
    </source>
</evidence>
<keyword evidence="2" id="KW-1133">Transmembrane helix</keyword>
<feature type="region of interest" description="Disordered" evidence="1">
    <location>
        <begin position="1"/>
        <end position="36"/>
    </location>
</feature>
<dbReference type="RefSeq" id="WP_301118493.1">
    <property type="nucleotide sequence ID" value="NZ_JAUHPX010000002.1"/>
</dbReference>